<reference evidence="2" key="2">
    <citation type="journal article" date="2015" name="Fish Shellfish Immunol.">
        <title>Early steps in the European eel (Anguilla anguilla)-Vibrio vulnificus interaction in the gills: Role of the RtxA13 toxin.</title>
        <authorList>
            <person name="Callol A."/>
            <person name="Pajuelo D."/>
            <person name="Ebbesson L."/>
            <person name="Teles M."/>
            <person name="MacKenzie S."/>
            <person name="Amaro C."/>
        </authorList>
    </citation>
    <scope>NUCLEOTIDE SEQUENCE</scope>
</reference>
<sequence>MSIAQKTMMSLRQNNCNTVK</sequence>
<proteinExistence type="predicted"/>
<name>A0A0E9VM76_ANGAN</name>
<evidence type="ECO:0000256" key="1">
    <source>
        <dbReference type="SAM" id="MobiDB-lite"/>
    </source>
</evidence>
<reference evidence="2" key="1">
    <citation type="submission" date="2014-11" db="EMBL/GenBank/DDBJ databases">
        <authorList>
            <person name="Amaro Gonzalez C."/>
        </authorList>
    </citation>
    <scope>NUCLEOTIDE SEQUENCE</scope>
</reference>
<dbReference type="EMBL" id="GBXM01029446">
    <property type="protein sequence ID" value="JAH79131.1"/>
    <property type="molecule type" value="Transcribed_RNA"/>
</dbReference>
<organism evidence="2">
    <name type="scientific">Anguilla anguilla</name>
    <name type="common">European freshwater eel</name>
    <name type="synonym">Muraena anguilla</name>
    <dbReference type="NCBI Taxonomy" id="7936"/>
    <lineage>
        <taxon>Eukaryota</taxon>
        <taxon>Metazoa</taxon>
        <taxon>Chordata</taxon>
        <taxon>Craniata</taxon>
        <taxon>Vertebrata</taxon>
        <taxon>Euteleostomi</taxon>
        <taxon>Actinopterygii</taxon>
        <taxon>Neopterygii</taxon>
        <taxon>Teleostei</taxon>
        <taxon>Anguilliformes</taxon>
        <taxon>Anguillidae</taxon>
        <taxon>Anguilla</taxon>
    </lineage>
</organism>
<evidence type="ECO:0000313" key="2">
    <source>
        <dbReference type="EMBL" id="JAH79131.1"/>
    </source>
</evidence>
<protein>
    <submittedName>
        <fullName evidence="2">Uncharacterized protein</fullName>
    </submittedName>
</protein>
<dbReference type="AlphaFoldDB" id="A0A0E9VM76"/>
<accession>A0A0E9VM76</accession>
<feature type="region of interest" description="Disordered" evidence="1">
    <location>
        <begin position="1"/>
        <end position="20"/>
    </location>
</feature>